<sequence>MAIESFDFAAFKKQLTTDLQSLSSESKRKSTDVKHASDKSIEILKTVTNINDLTRHPDFVVPFILACSSGNAKLTSISMQCIQVISTVQCIPSTRISEILDAFINATHLAVEIQLKVMQILPIFFNTYSKLIYGDLCSKLLKCCSNLLQLSTKYPMVAGTASATLQQLIDEIFDRLSYTWEDNEETKPIYDNNIFKVAISDSEKINTNAYHYDVNNLLAALCFTLDSSKKMDSNPVASDITPILNVSDIPIDYALEILETILKNNKELFFKYTDLSYILRIKAVPLLLRNISSSNQFTTVVRSYRCVRALLQCEFIPVMELEMEVVLSLLIHVISKDSDLPVWKKALSLELFLDISKNFNFLQDIFISYDKFPDRKHILENLLKELNNLINSEDLVSYLQESTIIEITDSPLISNELSMIKTPYIQTFDKINVNSINLTYFIWIILGISSYISEGLSLKAQDVIREGTNTDSGDYKNLEAMFNGIFIYLFDIHKKFLYSTSLDSHLFHSAVRSFQKISHVSGVLSNDEKLTKCLNLFSLGIVQNAKRPSKDAPKDDNNDQLTRQTSTVLNVLSETLMGTSESEKTNEERTSKKVLHPRKMSKKHVVLLRALLSLSISLGSNFNSVCWRYVLVTWQWVSYFIYGPSSEFMENYYVQDVPSAPALSKNSISSIESSIENLLTNSTLYNAGSFEMLLRSLIECSHKSLSMPKFEDNICQYPVSESGEIEYCLYNKSFFVTELGEFSMHNSSQFYMNPDGENNWFLIYDYLVELIGNRDISNTLLRLYATRVYTDIILKTTNSVDEIKDADKRKVAFGSLEVLFSKSFTILINKLRSLDMGKEQIYHGVADTESKILLQLLFTLKEVLNEFGDSLDKSWPTVFEVINSPFQWVVNDDLLVATEAEDDSSLVTGLVLKHKEMVEVSYDVFKLISDDFLQTLPLDTIKDVIDTLRNFVSQSRNLNISFSSISQFWLVGDYLRIHHKIENIESSDVEKFSTLIQEKGLIEVVNSTDSSRSQFEISSALWLYLLKKLVECTTDSRNEIKSGSIQTFFRIISSHSNYLPDWDLIFLEVLNPLLTANMNENEMHTSVEFLNNVLQGIINLYPIHFVDFSSSPNRVPQWSTLLDYFQRILVSDSTEASHAAIVNFQKLLKELVNIKDIPSEILKKLYEIWCGYSIIYGDISGGNTFHQVSGYDCIDEHIKGFPYLFELMKLYNQVTVEFVEKALSLFNSAVRYPLLPEHTKDNKKPSSLQGGIMKSLSTFKCLEDPELEKLLLLQLGAIATLPFETREKIEKKLLPKLSANSRSRIPTFEAISYNASVELNDRLYIIVDKKPEIVRSDFITKVMRNLGEIIERKSLIDVSAEKNKPMWLLVSGCLRTLSVELFKSTEMNKEPNQFIDTVCDIYTKVTVAPLHKLDPQIDEETQDVDKEEYCKYRDILLSVDVMKFIGKEQLEFLVSTVWTNSFLYHLDEIEDVLIKSGNNLYEVSEKLSEFQFSDIAGSTIESPLLSKYKCAIECLNDLVKFITLQGEEYKTLRTVAAPYLVSRIAFALRRHISDQSLVGRAPISKIRKLELETLLRGLRDILESLLSDTITSNETVVKNVKLLYPLILRTIPISHKVPDLQEVVLDLSLGFTKLTSK</sequence>
<dbReference type="PhylomeDB" id="A7TLD0"/>
<evidence type="ECO:0000256" key="1">
    <source>
        <dbReference type="ARBA" id="ARBA00022448"/>
    </source>
</evidence>
<dbReference type="KEGG" id="vpo:Kpol_1020p19"/>
<dbReference type="GO" id="GO:0042147">
    <property type="term" value="P:retrograde transport, endosome to Golgi"/>
    <property type="evidence" value="ECO:0007669"/>
    <property type="project" value="EnsemblFungi"/>
</dbReference>
<reference evidence="6 7" key="1">
    <citation type="journal article" date="2007" name="Proc. Natl. Acad. Sci. U.S.A.">
        <title>Independent sorting-out of thousands of duplicated gene pairs in two yeast species descended from a whole-genome duplication.</title>
        <authorList>
            <person name="Scannell D.R."/>
            <person name="Frank A.C."/>
            <person name="Conant G.C."/>
            <person name="Byrne K.P."/>
            <person name="Woolfit M."/>
            <person name="Wolfe K.H."/>
        </authorList>
    </citation>
    <scope>NUCLEOTIDE SEQUENCE [LARGE SCALE GENOMIC DNA]</scope>
    <source>
        <strain evidence="7">ATCC 22028 / DSM 70294 / BCRC 21397 / CBS 2163 / NBRC 10782 / NRRL Y-8283 / UCD 57-17</strain>
    </source>
</reference>
<dbReference type="GO" id="GO:0005829">
    <property type="term" value="C:cytosol"/>
    <property type="evidence" value="ECO:0007669"/>
    <property type="project" value="GOC"/>
</dbReference>
<dbReference type="GO" id="GO:0005085">
    <property type="term" value="F:guanyl-nucleotide exchange factor activity"/>
    <property type="evidence" value="ECO:0007669"/>
    <property type="project" value="EnsemblFungi"/>
</dbReference>
<dbReference type="GO" id="GO:0031901">
    <property type="term" value="C:early endosome membrane"/>
    <property type="evidence" value="ECO:0007669"/>
    <property type="project" value="EnsemblFungi"/>
</dbReference>
<keyword evidence="2" id="KW-0653">Protein transport</keyword>
<dbReference type="RefSeq" id="XP_001644769.1">
    <property type="nucleotide sequence ID" value="XM_001644719.1"/>
</dbReference>
<dbReference type="GO" id="GO:0006623">
    <property type="term" value="P:protein targeting to vacuole"/>
    <property type="evidence" value="ECO:0007669"/>
    <property type="project" value="EnsemblFungi"/>
</dbReference>
<dbReference type="eggNOG" id="KOG1848">
    <property type="taxonomic scope" value="Eukaryota"/>
</dbReference>
<dbReference type="FunCoup" id="A7TLD0">
    <property type="interactions" value="767"/>
</dbReference>
<dbReference type="Pfam" id="PF12783">
    <property type="entry name" value="Sec7-like_HUS"/>
    <property type="match status" value="1"/>
</dbReference>
<dbReference type="OrthoDB" id="294853at2759"/>
<accession>A7TLD0</accession>
<dbReference type="InterPro" id="IPR032817">
    <property type="entry name" value="Mon2_C"/>
</dbReference>
<name>A7TLD0_VANPO</name>
<evidence type="ECO:0000313" key="7">
    <source>
        <dbReference type="Proteomes" id="UP000000267"/>
    </source>
</evidence>
<evidence type="ECO:0000259" key="5">
    <source>
        <dbReference type="Pfam" id="PF16213"/>
    </source>
</evidence>
<feature type="domain" description="Mon2 C-terminal" evidence="4">
    <location>
        <begin position="931"/>
        <end position="1076"/>
    </location>
</feature>
<keyword evidence="1" id="KW-0813">Transport</keyword>
<dbReference type="Pfam" id="PF16213">
    <property type="entry name" value="DCB"/>
    <property type="match status" value="1"/>
</dbReference>
<dbReference type="InterPro" id="IPR032629">
    <property type="entry name" value="DCB_dom"/>
</dbReference>
<evidence type="ECO:0000259" key="3">
    <source>
        <dbReference type="Pfam" id="PF12783"/>
    </source>
</evidence>
<dbReference type="InterPro" id="IPR032691">
    <property type="entry name" value="Mon2/Sec7/BIG1-like_HUS"/>
</dbReference>
<feature type="domain" description="Mon2/Sec7/BIG1-like dimerisation and cyclophilin-binding" evidence="5">
    <location>
        <begin position="9"/>
        <end position="178"/>
    </location>
</feature>
<dbReference type="InParanoid" id="A7TLD0"/>
<dbReference type="HOGENOM" id="CLU_001169_1_0_1"/>
<evidence type="ECO:0000259" key="4">
    <source>
        <dbReference type="Pfam" id="PF16206"/>
    </source>
</evidence>
<keyword evidence="7" id="KW-1185">Reference proteome</keyword>
<dbReference type="OMA" id="AWRLCLN"/>
<dbReference type="Pfam" id="PF16206">
    <property type="entry name" value="Mon2_C"/>
    <property type="match status" value="1"/>
</dbReference>
<dbReference type="GO" id="GO:0005802">
    <property type="term" value="C:trans-Golgi network"/>
    <property type="evidence" value="ECO:0007669"/>
    <property type="project" value="EnsemblFungi"/>
</dbReference>
<dbReference type="STRING" id="436907.A7TLD0"/>
<evidence type="ECO:0000313" key="6">
    <source>
        <dbReference type="EMBL" id="EDO16911.1"/>
    </source>
</evidence>
<dbReference type="Proteomes" id="UP000000267">
    <property type="component" value="Unassembled WGS sequence"/>
</dbReference>
<evidence type="ECO:0000256" key="2">
    <source>
        <dbReference type="ARBA" id="ARBA00022927"/>
    </source>
</evidence>
<proteinExistence type="predicted"/>
<organism evidence="7">
    <name type="scientific">Vanderwaltozyma polyspora (strain ATCC 22028 / DSM 70294 / BCRC 21397 / CBS 2163 / NBRC 10782 / NRRL Y-8283 / UCD 57-17)</name>
    <name type="common">Kluyveromyces polysporus</name>
    <dbReference type="NCBI Taxonomy" id="436907"/>
    <lineage>
        <taxon>Eukaryota</taxon>
        <taxon>Fungi</taxon>
        <taxon>Dikarya</taxon>
        <taxon>Ascomycota</taxon>
        <taxon>Saccharomycotina</taxon>
        <taxon>Saccharomycetes</taxon>
        <taxon>Saccharomycetales</taxon>
        <taxon>Saccharomycetaceae</taxon>
        <taxon>Vanderwaltozyma</taxon>
    </lineage>
</organism>
<feature type="domain" description="Mon2/Sec7/BIG1-like HUS" evidence="3">
    <location>
        <begin position="210"/>
        <end position="378"/>
    </location>
</feature>
<dbReference type="EMBL" id="DS480414">
    <property type="protein sequence ID" value="EDO16911.1"/>
    <property type="molecule type" value="Genomic_DNA"/>
</dbReference>
<dbReference type="GeneID" id="5545097"/>
<protein>
    <submittedName>
        <fullName evidence="6">Uncharacterized protein</fullName>
    </submittedName>
</protein>
<dbReference type="GO" id="GO:0006897">
    <property type="term" value="P:endocytosis"/>
    <property type="evidence" value="ECO:0007669"/>
    <property type="project" value="EnsemblFungi"/>
</dbReference>
<gene>
    <name evidence="6" type="ORF">Kpol_1020p19</name>
</gene>
<dbReference type="GO" id="GO:0006895">
    <property type="term" value="P:Golgi to endosome transport"/>
    <property type="evidence" value="ECO:0007669"/>
    <property type="project" value="EnsemblFungi"/>
</dbReference>